<gene>
    <name evidence="2" type="ORF">MHBO_004742</name>
</gene>
<evidence type="ECO:0000313" key="2">
    <source>
        <dbReference type="EMBL" id="MES1923197.1"/>
    </source>
</evidence>
<evidence type="ECO:0000256" key="1">
    <source>
        <dbReference type="SAM" id="Phobius"/>
    </source>
</evidence>
<sequence length="106" mass="12107">MSSRTVTEQKLICLLFLAMLLFQTATICYSNPIKLNYLSLVENRYFFTTLGNVLQTISTILLVSFILLIADLINRISLNYSIFELLTKYKISLGLLKFNGNNQICT</sequence>
<keyword evidence="1" id="KW-1133">Transmembrane helix</keyword>
<name>A0ABV2AUX4_9EUKA</name>
<keyword evidence="1" id="KW-0472">Membrane</keyword>
<comment type="caution">
    <text evidence="2">The sequence shown here is derived from an EMBL/GenBank/DDBJ whole genome shotgun (WGS) entry which is preliminary data.</text>
</comment>
<keyword evidence="1" id="KW-0812">Transmembrane</keyword>
<keyword evidence="3" id="KW-1185">Reference proteome</keyword>
<reference evidence="2 3" key="1">
    <citation type="journal article" date="2024" name="BMC Biol.">
        <title>Comparative genomics of Ascetosporea gives new insight into the evolutionary basis for animal parasitism in Rhizaria.</title>
        <authorList>
            <person name="Hiltunen Thoren M."/>
            <person name="Onut-Brannstrom I."/>
            <person name="Alfjorden A."/>
            <person name="Peckova H."/>
            <person name="Swords F."/>
            <person name="Hooper C."/>
            <person name="Holzer A.S."/>
            <person name="Bass D."/>
            <person name="Burki F."/>
        </authorList>
    </citation>
    <scope>NUCLEOTIDE SEQUENCE [LARGE SCALE GENOMIC DNA]</scope>
    <source>
        <strain evidence="2">20-A016</strain>
    </source>
</reference>
<accession>A0ABV2AUX4</accession>
<feature type="transmembrane region" description="Helical" evidence="1">
    <location>
        <begin position="54"/>
        <end position="73"/>
    </location>
</feature>
<dbReference type="EMBL" id="JBDODL010005067">
    <property type="protein sequence ID" value="MES1923197.1"/>
    <property type="molecule type" value="Genomic_DNA"/>
</dbReference>
<protein>
    <submittedName>
        <fullName evidence="2">Uncharacterized protein</fullName>
    </submittedName>
</protein>
<evidence type="ECO:0000313" key="3">
    <source>
        <dbReference type="Proteomes" id="UP001439008"/>
    </source>
</evidence>
<proteinExistence type="predicted"/>
<organism evidence="2 3">
    <name type="scientific">Bonamia ostreae</name>
    <dbReference type="NCBI Taxonomy" id="126728"/>
    <lineage>
        <taxon>Eukaryota</taxon>
        <taxon>Sar</taxon>
        <taxon>Rhizaria</taxon>
        <taxon>Endomyxa</taxon>
        <taxon>Ascetosporea</taxon>
        <taxon>Haplosporida</taxon>
        <taxon>Bonamia</taxon>
    </lineage>
</organism>
<dbReference type="Proteomes" id="UP001439008">
    <property type="component" value="Unassembled WGS sequence"/>
</dbReference>